<dbReference type="InterPro" id="IPR023459">
    <property type="entry name" value="Tscrpt_elong_fac_GreA/B_fam"/>
</dbReference>
<evidence type="ECO:0000256" key="5">
    <source>
        <dbReference type="SAM" id="MobiDB-lite"/>
    </source>
</evidence>
<protein>
    <recommendedName>
        <fullName evidence="4">Transcription elongation factor GreB</fullName>
    </recommendedName>
    <alternativeName>
        <fullName evidence="4">Transcript cleavage factor GreB</fullName>
    </alternativeName>
</protein>
<dbReference type="GO" id="GO:0006354">
    <property type="term" value="P:DNA-templated transcription elongation"/>
    <property type="evidence" value="ECO:0007669"/>
    <property type="project" value="TreeGrafter"/>
</dbReference>
<dbReference type="InterPro" id="IPR006358">
    <property type="entry name" value="Tscrpt_elong_fac_GreB"/>
</dbReference>
<dbReference type="InterPro" id="IPR036805">
    <property type="entry name" value="Tscrpt_elong_fac_GreA/B_N_sf"/>
</dbReference>
<dbReference type="FunFam" id="1.10.287.180:FF:000001">
    <property type="entry name" value="Transcription elongation factor GreA"/>
    <property type="match status" value="1"/>
</dbReference>
<comment type="similarity">
    <text evidence="4">Belongs to the GreA/GreB family. GreB subfamily.</text>
</comment>
<evidence type="ECO:0000256" key="2">
    <source>
        <dbReference type="ARBA" id="ARBA00023125"/>
    </source>
</evidence>
<dbReference type="HAMAP" id="MF_00105">
    <property type="entry name" value="GreA_GreB"/>
    <property type="match status" value="1"/>
</dbReference>
<dbReference type="Gene3D" id="1.10.287.180">
    <property type="entry name" value="Transcription elongation factor, GreA/GreB, N-terminal domain"/>
    <property type="match status" value="1"/>
</dbReference>
<feature type="region of interest" description="Disordered" evidence="5">
    <location>
        <begin position="1"/>
        <end position="27"/>
    </location>
</feature>
<comment type="caution">
    <text evidence="8">The sequence shown here is derived from an EMBL/GenBank/DDBJ whole genome shotgun (WGS) entry which is preliminary data.</text>
</comment>
<dbReference type="GO" id="GO:0070063">
    <property type="term" value="F:RNA polymerase binding"/>
    <property type="evidence" value="ECO:0007669"/>
    <property type="project" value="InterPro"/>
</dbReference>
<dbReference type="PROSITE" id="PS00829">
    <property type="entry name" value="GREAB_1"/>
    <property type="match status" value="1"/>
</dbReference>
<feature type="domain" description="Transcription elongation factor GreA/GreB N-terminal" evidence="7">
    <location>
        <begin position="21"/>
        <end position="90"/>
    </location>
</feature>
<dbReference type="PANTHER" id="PTHR30437">
    <property type="entry name" value="TRANSCRIPTION ELONGATION FACTOR GREA"/>
    <property type="match status" value="1"/>
</dbReference>
<evidence type="ECO:0000256" key="3">
    <source>
        <dbReference type="ARBA" id="ARBA00023163"/>
    </source>
</evidence>
<dbReference type="InterPro" id="IPR036953">
    <property type="entry name" value="GreA/GreB_C_sf"/>
</dbReference>
<keyword evidence="2 4" id="KW-0238">DNA-binding</keyword>
<dbReference type="InterPro" id="IPR001437">
    <property type="entry name" value="Tscrpt_elong_fac_GreA/B_C"/>
</dbReference>
<dbReference type="Gene3D" id="3.10.50.30">
    <property type="entry name" value="Transcription elongation factor, GreA/GreB, C-terminal domain"/>
    <property type="match status" value="1"/>
</dbReference>
<keyword evidence="8" id="KW-0648">Protein biosynthesis</keyword>
<proteinExistence type="inferred from homology"/>
<reference evidence="9" key="1">
    <citation type="journal article" date="2017" name="Proc. Natl. Acad. Sci. U.S.A.">
        <title>Simulation of Deepwater Horizon oil plume reveals substrate specialization within a complex community of hydrocarbon degraders.</title>
        <authorList>
            <person name="Hu P."/>
            <person name="Dubinsky E.A."/>
            <person name="Probst A.J."/>
            <person name="Wang J."/>
            <person name="Sieber C.M.K."/>
            <person name="Tom L.M."/>
            <person name="Gardinali P."/>
            <person name="Banfield J.F."/>
            <person name="Atlas R.M."/>
            <person name="Andersen G.L."/>
        </authorList>
    </citation>
    <scope>NUCLEOTIDE SEQUENCE [LARGE SCALE GENOMIC DNA]</scope>
</reference>
<evidence type="ECO:0000256" key="4">
    <source>
        <dbReference type="HAMAP-Rule" id="MF_00930"/>
    </source>
</evidence>
<evidence type="ECO:0000256" key="1">
    <source>
        <dbReference type="ARBA" id="ARBA00023015"/>
    </source>
</evidence>
<evidence type="ECO:0000259" key="7">
    <source>
        <dbReference type="Pfam" id="PF03449"/>
    </source>
</evidence>
<organism evidence="8 9">
    <name type="scientific">Oleispira antarctica</name>
    <dbReference type="NCBI Taxonomy" id="188908"/>
    <lineage>
        <taxon>Bacteria</taxon>
        <taxon>Pseudomonadati</taxon>
        <taxon>Pseudomonadota</taxon>
        <taxon>Gammaproteobacteria</taxon>
        <taxon>Oceanospirillales</taxon>
        <taxon>Oceanospirillaceae</taxon>
        <taxon>Oleispira</taxon>
    </lineage>
</organism>
<dbReference type="AlphaFoldDB" id="A0A1Y5HX69"/>
<gene>
    <name evidence="4" type="primary">greB</name>
    <name evidence="8" type="ORF">A9R00_06275</name>
</gene>
<dbReference type="Pfam" id="PF01272">
    <property type="entry name" value="GreA_GreB"/>
    <property type="match status" value="1"/>
</dbReference>
<accession>A0A1Y5HX69</accession>
<evidence type="ECO:0000259" key="6">
    <source>
        <dbReference type="Pfam" id="PF01272"/>
    </source>
</evidence>
<dbReference type="Proteomes" id="UP000227088">
    <property type="component" value="Unassembled WGS sequence"/>
</dbReference>
<dbReference type="SUPFAM" id="SSF54534">
    <property type="entry name" value="FKBP-like"/>
    <property type="match status" value="1"/>
</dbReference>
<evidence type="ECO:0000313" key="9">
    <source>
        <dbReference type="Proteomes" id="UP000227088"/>
    </source>
</evidence>
<name>A0A1Y5HX69_OLEAN</name>
<dbReference type="NCBIfam" id="TIGR01461">
    <property type="entry name" value="greB"/>
    <property type="match status" value="1"/>
</dbReference>
<dbReference type="InterPro" id="IPR022691">
    <property type="entry name" value="Tscrpt_elong_fac_GreA/B_N"/>
</dbReference>
<dbReference type="GO" id="GO:0003677">
    <property type="term" value="F:DNA binding"/>
    <property type="evidence" value="ECO:0007669"/>
    <property type="project" value="UniProtKB-UniRule"/>
</dbReference>
<dbReference type="SUPFAM" id="SSF46557">
    <property type="entry name" value="GreA transcript cleavage protein, N-terminal domain"/>
    <property type="match status" value="1"/>
</dbReference>
<dbReference type="GO" id="GO:0003746">
    <property type="term" value="F:translation elongation factor activity"/>
    <property type="evidence" value="ECO:0007669"/>
    <property type="project" value="UniProtKB-KW"/>
</dbReference>
<dbReference type="GO" id="GO:0032784">
    <property type="term" value="P:regulation of DNA-templated transcription elongation"/>
    <property type="evidence" value="ECO:0007669"/>
    <property type="project" value="UniProtKB-UniRule"/>
</dbReference>
<evidence type="ECO:0000313" key="8">
    <source>
        <dbReference type="EMBL" id="OUS40393.1"/>
    </source>
</evidence>
<feature type="domain" description="Transcription elongation factor GreA/GreB C-terminal" evidence="6">
    <location>
        <begin position="99"/>
        <end position="171"/>
    </location>
</feature>
<keyword evidence="8" id="KW-0251">Elongation factor</keyword>
<dbReference type="PANTHER" id="PTHR30437:SF6">
    <property type="entry name" value="TRANSCRIPTION ELONGATION FACTOR GREB"/>
    <property type="match status" value="1"/>
</dbReference>
<keyword evidence="3 4" id="KW-0804">Transcription</keyword>
<dbReference type="EMBL" id="MABE01000353">
    <property type="protein sequence ID" value="OUS40393.1"/>
    <property type="molecule type" value="Genomic_DNA"/>
</dbReference>
<dbReference type="FunFam" id="3.10.50.30:FF:000001">
    <property type="entry name" value="Transcription elongation factor GreA"/>
    <property type="match status" value="1"/>
</dbReference>
<dbReference type="InterPro" id="IPR018151">
    <property type="entry name" value="TF_GreA/GreB_CS"/>
</dbReference>
<dbReference type="InterPro" id="IPR028624">
    <property type="entry name" value="Tscrpt_elong_fac_GreA/B"/>
</dbReference>
<comment type="function">
    <text evidence="4">Necessary for efficient RNA polymerase transcription elongation past template-encoded arresting sites. The arresting sites in DNA have the property of trapping a certain fraction of elongating RNA polymerases that pass through, resulting in locked ternary complexes. Cleavage of the nascent transcript by cleavage factors such as GreA or GreB allows the resumption of elongation from the new 3'terminus. GreB releases sequences of up to 9 nucleotides in length.</text>
</comment>
<sequence>MTKLNMSENKEKKPLPRRAHLVTPRGEQQIQDELDFLWRKDRPVVTQQVSDAAKLGDRSENAEYIYGKKRLREIDRRVRYLRKRLEICEVVDRPPIDIERIYFGAWIELEDDDENLYRYRIVGEDEIDLPNDYISVDAPLARGLLGKRLDDEVEVRLPKGEVNYCIVGIHYQQPEWDTKTWYQPPGVLKFDS</sequence>
<dbReference type="Pfam" id="PF03449">
    <property type="entry name" value="GreA_GreB_N"/>
    <property type="match status" value="1"/>
</dbReference>
<dbReference type="HAMAP" id="MF_00930">
    <property type="entry name" value="GreB"/>
    <property type="match status" value="1"/>
</dbReference>
<keyword evidence="1 4" id="KW-0805">Transcription regulation</keyword>
<dbReference type="NCBIfam" id="NF002506">
    <property type="entry name" value="PRK01885.1"/>
    <property type="match status" value="1"/>
</dbReference>